<dbReference type="Proteomes" id="UP000268007">
    <property type="component" value="Unassembled WGS sequence"/>
</dbReference>
<dbReference type="SUPFAM" id="SSF51206">
    <property type="entry name" value="cAMP-binding domain-like"/>
    <property type="match status" value="1"/>
</dbReference>
<name>A0A495J5U3_9SPHI</name>
<dbReference type="AlphaFoldDB" id="A0A495J5U3"/>
<evidence type="ECO:0000313" key="3">
    <source>
        <dbReference type="Proteomes" id="UP000268007"/>
    </source>
</evidence>
<dbReference type="InterPro" id="IPR014710">
    <property type="entry name" value="RmlC-like_jellyroll"/>
</dbReference>
<proteinExistence type="predicted"/>
<gene>
    <name evidence="2" type="ORF">BDD43_4350</name>
</gene>
<dbReference type="EMBL" id="RBKU01000001">
    <property type="protein sequence ID" value="RKR84123.1"/>
    <property type="molecule type" value="Genomic_DNA"/>
</dbReference>
<organism evidence="2 3">
    <name type="scientific">Mucilaginibacter gracilis</name>
    <dbReference type="NCBI Taxonomy" id="423350"/>
    <lineage>
        <taxon>Bacteria</taxon>
        <taxon>Pseudomonadati</taxon>
        <taxon>Bacteroidota</taxon>
        <taxon>Sphingobacteriia</taxon>
        <taxon>Sphingobacteriales</taxon>
        <taxon>Sphingobacteriaceae</taxon>
        <taxon>Mucilaginibacter</taxon>
    </lineage>
</organism>
<dbReference type="InterPro" id="IPR000595">
    <property type="entry name" value="cNMP-bd_dom"/>
</dbReference>
<comment type="caution">
    <text evidence="2">The sequence shown here is derived from an EMBL/GenBank/DDBJ whole genome shotgun (WGS) entry which is preliminary data.</text>
</comment>
<accession>A0A495J5U3</accession>
<sequence>MSVEQLLHDLAGWTDLSGVFKEALLSGLHLERYRQHQVIVGEGQIENRLWYLGSGFARCYFYDSDSNEQTIRFWAPGEIIFSYQGYLKAPADVYIEILENAELLSLTYKKLDILSTSYPETKVLIRAYMLKQLRKDFRRTVLNAMNSEERYRALRKENPLVFKYAPLRMIASYLEMSRESLSRLISRDHL</sequence>
<feature type="domain" description="Cyclic nucleotide-binding" evidence="1">
    <location>
        <begin position="31"/>
        <end position="112"/>
    </location>
</feature>
<dbReference type="Gene3D" id="2.60.120.10">
    <property type="entry name" value="Jelly Rolls"/>
    <property type="match status" value="1"/>
</dbReference>
<protein>
    <submittedName>
        <fullName evidence="2">CRP-like cAMP-binding protein</fullName>
    </submittedName>
</protein>
<evidence type="ECO:0000313" key="2">
    <source>
        <dbReference type="EMBL" id="RKR84123.1"/>
    </source>
</evidence>
<evidence type="ECO:0000259" key="1">
    <source>
        <dbReference type="Pfam" id="PF00027"/>
    </source>
</evidence>
<dbReference type="CDD" id="cd00038">
    <property type="entry name" value="CAP_ED"/>
    <property type="match status" value="1"/>
</dbReference>
<keyword evidence="3" id="KW-1185">Reference proteome</keyword>
<dbReference type="Pfam" id="PF00027">
    <property type="entry name" value="cNMP_binding"/>
    <property type="match status" value="1"/>
</dbReference>
<reference evidence="2 3" key="1">
    <citation type="submission" date="2018-10" db="EMBL/GenBank/DDBJ databases">
        <title>Genomic Encyclopedia of Archaeal and Bacterial Type Strains, Phase II (KMG-II): from individual species to whole genera.</title>
        <authorList>
            <person name="Goeker M."/>
        </authorList>
    </citation>
    <scope>NUCLEOTIDE SEQUENCE [LARGE SCALE GENOMIC DNA]</scope>
    <source>
        <strain evidence="2 3">DSM 18602</strain>
    </source>
</reference>
<dbReference type="InterPro" id="IPR018490">
    <property type="entry name" value="cNMP-bd_dom_sf"/>
</dbReference>